<evidence type="ECO:0000313" key="1">
    <source>
        <dbReference type="EMBL" id="EGV09587.1"/>
    </source>
</evidence>
<dbReference type="EMBL" id="AFUP01000003">
    <property type="protein sequence ID" value="EGV09587.1"/>
    <property type="molecule type" value="Genomic_DNA"/>
</dbReference>
<proteinExistence type="predicted"/>
<sequence>MNILKRNNVTEKERQQLLAITRDCHQLDGTYRTPYLDTTYNVDKDMPAFS</sequence>
<organism evidence="1 2">
    <name type="scientific">Streptococcus constellatus subsp. pharyngis SK1060 = CCUG 46377</name>
    <dbReference type="NCBI Taxonomy" id="1035184"/>
    <lineage>
        <taxon>Bacteria</taxon>
        <taxon>Bacillati</taxon>
        <taxon>Bacillota</taxon>
        <taxon>Bacilli</taxon>
        <taxon>Lactobacillales</taxon>
        <taxon>Streptococcaceae</taxon>
        <taxon>Streptococcus</taxon>
        <taxon>Streptococcus anginosus group</taxon>
    </lineage>
</organism>
<accession>F9P6L0</accession>
<protein>
    <submittedName>
        <fullName evidence="1">Conserved domain protein</fullName>
    </submittedName>
</protein>
<gene>
    <name evidence="1" type="ORF">HMPREF1042_1110</name>
</gene>
<name>F9P6L0_STRCV</name>
<dbReference type="Proteomes" id="UP000003287">
    <property type="component" value="Unassembled WGS sequence"/>
</dbReference>
<reference evidence="1 2" key="1">
    <citation type="submission" date="2011-06" db="EMBL/GenBank/DDBJ databases">
        <authorList>
            <person name="Harkins D.M."/>
            <person name="Madupu R."/>
            <person name="Durkin A.S."/>
            <person name="Torralba M."/>
            <person name="Methe B."/>
            <person name="Sutton G.G."/>
            <person name="Nelson K.E."/>
        </authorList>
    </citation>
    <scope>NUCLEOTIDE SEQUENCE [LARGE SCALE GENOMIC DNA]</scope>
    <source>
        <strain evidence="1 2">SK1060</strain>
    </source>
</reference>
<dbReference type="AlphaFoldDB" id="F9P6L0"/>
<evidence type="ECO:0000313" key="2">
    <source>
        <dbReference type="Proteomes" id="UP000003287"/>
    </source>
</evidence>